<proteinExistence type="predicted"/>
<reference evidence="2" key="1">
    <citation type="submission" date="2022-11" db="UniProtKB">
        <authorList>
            <consortium name="WormBaseParasite"/>
        </authorList>
    </citation>
    <scope>IDENTIFICATION</scope>
</reference>
<name>A0A914ELQ1_9BILA</name>
<organism evidence="1 2">
    <name type="scientific">Acrobeloides nanus</name>
    <dbReference type="NCBI Taxonomy" id="290746"/>
    <lineage>
        <taxon>Eukaryota</taxon>
        <taxon>Metazoa</taxon>
        <taxon>Ecdysozoa</taxon>
        <taxon>Nematoda</taxon>
        <taxon>Chromadorea</taxon>
        <taxon>Rhabditida</taxon>
        <taxon>Tylenchina</taxon>
        <taxon>Cephalobomorpha</taxon>
        <taxon>Cephaloboidea</taxon>
        <taxon>Cephalobidae</taxon>
        <taxon>Acrobeloides</taxon>
    </lineage>
</organism>
<keyword evidence="1" id="KW-1185">Reference proteome</keyword>
<dbReference type="Proteomes" id="UP000887540">
    <property type="component" value="Unplaced"/>
</dbReference>
<evidence type="ECO:0000313" key="1">
    <source>
        <dbReference type="Proteomes" id="UP000887540"/>
    </source>
</evidence>
<accession>A0A914ELQ1</accession>
<evidence type="ECO:0000313" key="2">
    <source>
        <dbReference type="WBParaSite" id="ACRNAN_scaffold886.g25672.t1"/>
    </source>
</evidence>
<sequence length="231" mass="27108">MCLVENVEIMDPVENRQLLQELFEHCKNPIKTKSLHIIFSKYDQATDGDYFAWISSHIVANSIDLNTDNTELVPVIFRSILNQLPSCEELIIQVYAYGELPTDITADDLVEFISSEKNAKWKKKFWYIKDSIVDDEDDERFASVAERIYERFMKIDDPSKMLDWKMRHVDMGDPGSIASIWVEFFTRKNALVRELGDGIEQSGEEFEVSRPDGWKLGYRREYSYSFFTFHK</sequence>
<protein>
    <submittedName>
        <fullName evidence="2">Uncharacterized protein</fullName>
    </submittedName>
</protein>
<dbReference type="AlphaFoldDB" id="A0A914ELQ1"/>
<dbReference type="WBParaSite" id="ACRNAN_scaffold886.g25672.t1">
    <property type="protein sequence ID" value="ACRNAN_scaffold886.g25672.t1"/>
    <property type="gene ID" value="ACRNAN_scaffold886.g25672"/>
</dbReference>